<dbReference type="KEGG" id="pfd:PFDG_05292"/>
<sequence>FSAAVVKEEGKLETLYHLYLTITITQTIIYCNTRKKGIYYLKKCTIVFSLYH</sequence>
<feature type="non-terminal residue" evidence="2">
    <location>
        <position position="1"/>
    </location>
</feature>
<organism evidence="2 3">
    <name type="scientific">Plasmodium falciparum (isolate Dd2)</name>
    <dbReference type="NCBI Taxonomy" id="57267"/>
    <lineage>
        <taxon>Eukaryota</taxon>
        <taxon>Sar</taxon>
        <taxon>Alveolata</taxon>
        <taxon>Apicomplexa</taxon>
        <taxon>Aconoidasida</taxon>
        <taxon>Haemosporida</taxon>
        <taxon>Plasmodiidae</taxon>
        <taxon>Plasmodium</taxon>
        <taxon>Plasmodium (Laverania)</taxon>
    </lineage>
</organism>
<accession>A0A0L7MA90</accession>
<reference evidence="3" key="2">
    <citation type="submission" date="2006-09" db="EMBL/GenBank/DDBJ databases">
        <title>The genome sequence of Plasmodium falciparum Dd2.</title>
        <authorList>
            <consortium name="The Broad Institute Genome Sequencing Platform"/>
            <person name="Birren B."/>
            <person name="Lander E."/>
            <person name="Galagan J."/>
            <person name="Nusbaum C."/>
            <person name="Devon K."/>
            <person name="Henn M."/>
            <person name="Jaffe D."/>
            <person name="Butler J."/>
            <person name="Alvarez P."/>
            <person name="Gnerre S."/>
            <person name="Grabherr M."/>
            <person name="Kleber M."/>
            <person name="Mauceli E."/>
            <person name="Brockman W."/>
            <person name="MacCallum I.A."/>
            <person name="Rounsley S."/>
            <person name="Young S."/>
            <person name="LaButti K."/>
            <person name="Pushparaj V."/>
            <person name="DeCaprio D."/>
            <person name="Crawford M."/>
            <person name="Koehrsen M."/>
            <person name="Engels R."/>
            <person name="Montgomery P."/>
            <person name="Pearson M."/>
            <person name="Howarth C."/>
            <person name="Larson L."/>
            <person name="Luoma S."/>
            <person name="White J."/>
            <person name="Kodira C."/>
            <person name="Zeng Q."/>
            <person name="O'Leary S."/>
            <person name="Yandava C."/>
            <person name="Alvarado L."/>
            <person name="Wirth D."/>
            <person name="Volkman S."/>
            <person name="Hartl D."/>
        </authorList>
    </citation>
    <scope>NUCLEOTIDE SEQUENCE [LARGE SCALE GENOMIC DNA]</scope>
</reference>
<keyword evidence="1" id="KW-0472">Membrane</keyword>
<evidence type="ECO:0000256" key="1">
    <source>
        <dbReference type="SAM" id="Phobius"/>
    </source>
</evidence>
<evidence type="ECO:0000313" key="3">
    <source>
        <dbReference type="Proteomes" id="UP000054282"/>
    </source>
</evidence>
<feature type="non-terminal residue" evidence="2">
    <location>
        <position position="52"/>
    </location>
</feature>
<dbReference type="AlphaFoldDB" id="A0A0L7MA90"/>
<protein>
    <submittedName>
        <fullName evidence="2">Uncharacterized protein</fullName>
    </submittedName>
</protein>
<keyword evidence="1" id="KW-0812">Transmembrane</keyword>
<dbReference type="EMBL" id="GG703082">
    <property type="protein sequence ID" value="KOB89741.1"/>
    <property type="molecule type" value="Genomic_DNA"/>
</dbReference>
<reference evidence="3" key="1">
    <citation type="submission" date="2006-09" db="EMBL/GenBank/DDBJ databases">
        <title>Annotation of Plasmodium falciparum Dd2.</title>
        <authorList>
            <consortium name="The Broad Institute Genome Sequencing Platform"/>
            <person name="Volkman S.K."/>
            <person name="Neafsey D.E."/>
            <person name="Dash A.P."/>
            <person name="Chitnis C.E."/>
            <person name="Hartl D.L."/>
            <person name="Young S.K."/>
            <person name="Zeng Q."/>
            <person name="Koehrsen M."/>
            <person name="Alvarado L."/>
            <person name="Berlin A."/>
            <person name="Borenstein D."/>
            <person name="Chapman S.B."/>
            <person name="Chen Z."/>
            <person name="Engels R."/>
            <person name="Freedman E."/>
            <person name="Gellesch M."/>
            <person name="Goldberg J."/>
            <person name="Griggs A."/>
            <person name="Gujja S."/>
            <person name="Heilman E.R."/>
            <person name="Heiman D.I."/>
            <person name="Howarth C."/>
            <person name="Jen D."/>
            <person name="Larson L."/>
            <person name="Mehta T."/>
            <person name="Neiman D."/>
            <person name="Park D."/>
            <person name="Pearson M."/>
            <person name="Roberts A."/>
            <person name="Saif S."/>
            <person name="Shea T."/>
            <person name="Shenoy N."/>
            <person name="Sisk P."/>
            <person name="Stolte C."/>
            <person name="Sykes S."/>
            <person name="Walk T."/>
            <person name="White J."/>
            <person name="Yandava C."/>
            <person name="Haas B."/>
            <person name="Henn M.R."/>
            <person name="Nusbaum C."/>
            <person name="Birren B."/>
        </authorList>
    </citation>
    <scope>NUCLEOTIDE SEQUENCE [LARGE SCALE GENOMIC DNA]</scope>
</reference>
<feature type="transmembrane region" description="Helical" evidence="1">
    <location>
        <begin position="15"/>
        <end position="33"/>
    </location>
</feature>
<name>A0A0L7MA90_PLAF4</name>
<dbReference type="Proteomes" id="UP000054282">
    <property type="component" value="Unassembled WGS sequence"/>
</dbReference>
<proteinExistence type="predicted"/>
<evidence type="ECO:0000313" key="2">
    <source>
        <dbReference type="EMBL" id="KOB89741.1"/>
    </source>
</evidence>
<gene>
    <name evidence="2" type="ORF">PFDG_05292</name>
</gene>
<keyword evidence="1" id="KW-1133">Transmembrane helix</keyword>